<accession>A0ABS2SUH9</accession>
<sequence>MKQKQGTFCCEDMEAHMHPTDCDHDDCPDKLMDYNNRFDEYSLRIHDGGSAVIQIHFCPWCGEKLPKSKRDEWFKTLERLGFDEPTEQDIPKSFQTDEWYRLKK</sequence>
<dbReference type="Pfam" id="PF22400">
    <property type="entry name" value="DUF6980"/>
    <property type="match status" value="1"/>
</dbReference>
<dbReference type="Proteomes" id="UP001179280">
    <property type="component" value="Unassembled WGS sequence"/>
</dbReference>
<protein>
    <recommendedName>
        <fullName evidence="1">DUF6980 domain-containing protein</fullName>
    </recommendedName>
</protein>
<gene>
    <name evidence="2" type="ORF">JOC54_002423</name>
</gene>
<organism evidence="2 3">
    <name type="scientific">Shouchella xiaoxiensis</name>
    <dbReference type="NCBI Taxonomy" id="766895"/>
    <lineage>
        <taxon>Bacteria</taxon>
        <taxon>Bacillati</taxon>
        <taxon>Bacillota</taxon>
        <taxon>Bacilli</taxon>
        <taxon>Bacillales</taxon>
        <taxon>Bacillaceae</taxon>
        <taxon>Shouchella</taxon>
    </lineage>
</organism>
<reference evidence="2" key="1">
    <citation type="submission" date="2021-01" db="EMBL/GenBank/DDBJ databases">
        <title>Genomic Encyclopedia of Type Strains, Phase IV (KMG-IV): sequencing the most valuable type-strain genomes for metagenomic binning, comparative biology and taxonomic classification.</title>
        <authorList>
            <person name="Goeker M."/>
        </authorList>
    </citation>
    <scope>NUCLEOTIDE SEQUENCE</scope>
    <source>
        <strain evidence="2">DSM 21943</strain>
    </source>
</reference>
<evidence type="ECO:0000313" key="2">
    <source>
        <dbReference type="EMBL" id="MBM7839152.1"/>
    </source>
</evidence>
<dbReference type="InterPro" id="IPR053918">
    <property type="entry name" value="DUF6980"/>
</dbReference>
<dbReference type="EMBL" id="JAFBCV010000007">
    <property type="protein sequence ID" value="MBM7839152.1"/>
    <property type="molecule type" value="Genomic_DNA"/>
</dbReference>
<dbReference type="RefSeq" id="WP_204466475.1">
    <property type="nucleotide sequence ID" value="NZ_JAFBCV010000007.1"/>
</dbReference>
<evidence type="ECO:0000313" key="3">
    <source>
        <dbReference type="Proteomes" id="UP001179280"/>
    </source>
</evidence>
<evidence type="ECO:0000259" key="1">
    <source>
        <dbReference type="Pfam" id="PF22400"/>
    </source>
</evidence>
<comment type="caution">
    <text evidence="2">The sequence shown here is derived from an EMBL/GenBank/DDBJ whole genome shotgun (WGS) entry which is preliminary data.</text>
</comment>
<proteinExistence type="predicted"/>
<feature type="domain" description="DUF6980" evidence="1">
    <location>
        <begin position="8"/>
        <end position="101"/>
    </location>
</feature>
<name>A0ABS2SUH9_9BACI</name>
<keyword evidence="3" id="KW-1185">Reference proteome</keyword>